<dbReference type="InterPro" id="IPR013815">
    <property type="entry name" value="ATP_grasp_subdomain_1"/>
</dbReference>
<keyword evidence="14" id="KW-1185">Reference proteome</keyword>
<gene>
    <name evidence="10" type="primary">ddl</name>
    <name evidence="13" type="ORF">H8716_07505</name>
</gene>
<comment type="subcellular location">
    <subcellularLocation>
        <location evidence="1 10">Cytoplasm</location>
    </subcellularLocation>
</comment>
<comment type="caution">
    <text evidence="13">The sequence shown here is derived from an EMBL/GenBank/DDBJ whole genome shotgun (WGS) entry which is preliminary data.</text>
</comment>
<dbReference type="PROSITE" id="PS50975">
    <property type="entry name" value="ATP_GRASP"/>
    <property type="match status" value="1"/>
</dbReference>
<comment type="catalytic activity">
    <reaction evidence="10">
        <text>2 D-alanine + ATP = D-alanyl-D-alanine + ADP + phosphate + H(+)</text>
        <dbReference type="Rhea" id="RHEA:11224"/>
        <dbReference type="ChEBI" id="CHEBI:15378"/>
        <dbReference type="ChEBI" id="CHEBI:30616"/>
        <dbReference type="ChEBI" id="CHEBI:43474"/>
        <dbReference type="ChEBI" id="CHEBI:57416"/>
        <dbReference type="ChEBI" id="CHEBI:57822"/>
        <dbReference type="ChEBI" id="CHEBI:456216"/>
        <dbReference type="EC" id="6.3.2.4"/>
    </reaction>
</comment>
<dbReference type="NCBIfam" id="NF002378">
    <property type="entry name" value="PRK01372.1"/>
    <property type="match status" value="1"/>
</dbReference>
<dbReference type="SUPFAM" id="SSF56059">
    <property type="entry name" value="Glutathione synthetase ATP-binding domain-like"/>
    <property type="match status" value="1"/>
</dbReference>
<dbReference type="HAMAP" id="MF_00047">
    <property type="entry name" value="Dala_Dala_lig"/>
    <property type="match status" value="1"/>
</dbReference>
<comment type="pathway">
    <text evidence="10">Cell wall biogenesis; peptidoglycan biosynthesis.</text>
</comment>
<evidence type="ECO:0000256" key="9">
    <source>
        <dbReference type="ARBA" id="ARBA00023316"/>
    </source>
</evidence>
<evidence type="ECO:0000256" key="10">
    <source>
        <dbReference type="HAMAP-Rule" id="MF_00047"/>
    </source>
</evidence>
<dbReference type="Pfam" id="PF01820">
    <property type="entry name" value="Dala_Dala_lig_N"/>
    <property type="match status" value="1"/>
</dbReference>
<keyword evidence="5 11" id="KW-0547">Nucleotide-binding</keyword>
<evidence type="ECO:0000256" key="4">
    <source>
        <dbReference type="ARBA" id="ARBA00022598"/>
    </source>
</evidence>
<dbReference type="InterPro" id="IPR011095">
    <property type="entry name" value="Dala_Dala_lig_C"/>
</dbReference>
<dbReference type="Gene3D" id="3.40.50.20">
    <property type="match status" value="1"/>
</dbReference>
<evidence type="ECO:0000256" key="8">
    <source>
        <dbReference type="ARBA" id="ARBA00022984"/>
    </source>
</evidence>
<evidence type="ECO:0000256" key="7">
    <source>
        <dbReference type="ARBA" id="ARBA00022960"/>
    </source>
</evidence>
<dbReference type="InterPro" id="IPR011761">
    <property type="entry name" value="ATP-grasp"/>
</dbReference>
<evidence type="ECO:0000256" key="2">
    <source>
        <dbReference type="ARBA" id="ARBA00010871"/>
    </source>
</evidence>
<protein>
    <recommendedName>
        <fullName evidence="10">D-alanine--D-alanine ligase</fullName>
        <ecNumber evidence="10">6.3.2.4</ecNumber>
    </recommendedName>
    <alternativeName>
        <fullName evidence="10">D-Ala-D-Ala ligase</fullName>
    </alternativeName>
    <alternativeName>
        <fullName evidence="10">D-alanylalanine synthetase</fullName>
    </alternativeName>
</protein>
<accession>A0ABR7N953</accession>
<dbReference type="Pfam" id="PF07478">
    <property type="entry name" value="Dala_Dala_lig_C"/>
    <property type="match status" value="1"/>
</dbReference>
<dbReference type="EMBL" id="JACRSZ010000006">
    <property type="protein sequence ID" value="MBC8572927.1"/>
    <property type="molecule type" value="Genomic_DNA"/>
</dbReference>
<keyword evidence="3 10" id="KW-0963">Cytoplasm</keyword>
<feature type="domain" description="ATP-grasp" evidence="12">
    <location>
        <begin position="141"/>
        <end position="337"/>
    </location>
</feature>
<evidence type="ECO:0000256" key="11">
    <source>
        <dbReference type="PROSITE-ProRule" id="PRU00409"/>
    </source>
</evidence>
<dbReference type="Gene3D" id="3.30.1490.20">
    <property type="entry name" value="ATP-grasp fold, A domain"/>
    <property type="match status" value="1"/>
</dbReference>
<dbReference type="PIRSF" id="PIRSF039102">
    <property type="entry name" value="Ddl/VanB"/>
    <property type="match status" value="1"/>
</dbReference>
<dbReference type="Gene3D" id="3.30.470.20">
    <property type="entry name" value="ATP-grasp fold, B domain"/>
    <property type="match status" value="1"/>
</dbReference>
<name>A0ABR7N953_9FIRM</name>
<dbReference type="InterPro" id="IPR011127">
    <property type="entry name" value="Dala_Dala_lig_N"/>
</dbReference>
<evidence type="ECO:0000256" key="6">
    <source>
        <dbReference type="ARBA" id="ARBA00022840"/>
    </source>
</evidence>
<evidence type="ECO:0000313" key="13">
    <source>
        <dbReference type="EMBL" id="MBC8572927.1"/>
    </source>
</evidence>
<proteinExistence type="inferred from homology"/>
<dbReference type="InterPro" id="IPR000291">
    <property type="entry name" value="D-Ala_lig_Van_CS"/>
</dbReference>
<organism evidence="13 14">
    <name type="scientific">Jingyaoa shaoxingensis</name>
    <dbReference type="NCBI Taxonomy" id="2763671"/>
    <lineage>
        <taxon>Bacteria</taxon>
        <taxon>Bacillati</taxon>
        <taxon>Bacillota</taxon>
        <taxon>Clostridia</taxon>
        <taxon>Lachnospirales</taxon>
        <taxon>Lachnospiraceae</taxon>
        <taxon>Jingyaoa</taxon>
    </lineage>
</organism>
<evidence type="ECO:0000256" key="5">
    <source>
        <dbReference type="ARBA" id="ARBA00022741"/>
    </source>
</evidence>
<evidence type="ECO:0000256" key="3">
    <source>
        <dbReference type="ARBA" id="ARBA00022490"/>
    </source>
</evidence>
<dbReference type="PANTHER" id="PTHR23132">
    <property type="entry name" value="D-ALANINE--D-ALANINE LIGASE"/>
    <property type="match status" value="1"/>
</dbReference>
<keyword evidence="4 10" id="KW-0436">Ligase</keyword>
<dbReference type="Proteomes" id="UP000657421">
    <property type="component" value="Unassembled WGS sequence"/>
</dbReference>
<sequence>MKIAVLAGGTSTEREISIVSGSKVCEALRSKGHQAVLLDVFCGKEGACADTIFTDPFDLDEEVAYMSSFNDQIEKIQKERKSFFGPKVLEICDAADVVFLALHGACGEDGRVQATFDLMGIPYTGSGYLGSALAMDKSITKQLFMENGVPTPKGIILRKGDAPKSAEALGFSFPCVVKTACGGSSVGVYIVKTEEEFVQALKDGFSYEEKLVVEEYVKGREFSVGVVDGKAYPIIEIAPLVGFYDYKNKYQAGSTIETCPAELSEELTAKMQRIAEMGYQVLRLENYARLDFMMDESHNMYCLEANTLPGMTPTSLLPQEAAALGMSFEDLCDRLVNVSLENK</sequence>
<dbReference type="GO" id="GO:0016874">
    <property type="term" value="F:ligase activity"/>
    <property type="evidence" value="ECO:0007669"/>
    <property type="project" value="UniProtKB-KW"/>
</dbReference>
<evidence type="ECO:0000256" key="1">
    <source>
        <dbReference type="ARBA" id="ARBA00004496"/>
    </source>
</evidence>
<evidence type="ECO:0000259" key="12">
    <source>
        <dbReference type="PROSITE" id="PS50975"/>
    </source>
</evidence>
<dbReference type="EC" id="6.3.2.4" evidence="10"/>
<dbReference type="SMART" id="SM01209">
    <property type="entry name" value="GARS_A"/>
    <property type="match status" value="1"/>
</dbReference>
<dbReference type="InterPro" id="IPR016185">
    <property type="entry name" value="PreATP-grasp_dom_sf"/>
</dbReference>
<dbReference type="SUPFAM" id="SSF52440">
    <property type="entry name" value="PreATP-grasp domain"/>
    <property type="match status" value="1"/>
</dbReference>
<comment type="function">
    <text evidence="10">Cell wall formation.</text>
</comment>
<dbReference type="NCBIfam" id="TIGR01205">
    <property type="entry name" value="D_ala_D_alaTIGR"/>
    <property type="match status" value="1"/>
</dbReference>
<dbReference type="PANTHER" id="PTHR23132:SF23">
    <property type="entry name" value="D-ALANINE--D-ALANINE LIGASE B"/>
    <property type="match status" value="1"/>
</dbReference>
<comment type="similarity">
    <text evidence="2 10">Belongs to the D-alanine--D-alanine ligase family.</text>
</comment>
<evidence type="ECO:0000313" key="14">
    <source>
        <dbReference type="Proteomes" id="UP000657421"/>
    </source>
</evidence>
<keyword evidence="8 10" id="KW-0573">Peptidoglycan synthesis</keyword>
<keyword evidence="9 10" id="KW-0961">Cell wall biogenesis/degradation</keyword>
<keyword evidence="6 11" id="KW-0067">ATP-binding</keyword>
<reference evidence="13 14" key="1">
    <citation type="submission" date="2020-08" db="EMBL/GenBank/DDBJ databases">
        <title>Genome public.</title>
        <authorList>
            <person name="Liu C."/>
            <person name="Sun Q."/>
        </authorList>
    </citation>
    <scope>NUCLEOTIDE SEQUENCE [LARGE SCALE GENOMIC DNA]</scope>
    <source>
        <strain evidence="13 14">NSJ-46</strain>
    </source>
</reference>
<dbReference type="NCBIfam" id="NF002528">
    <property type="entry name" value="PRK01966.1-4"/>
    <property type="match status" value="1"/>
</dbReference>
<keyword evidence="7 10" id="KW-0133">Cell shape</keyword>
<dbReference type="InterPro" id="IPR005905">
    <property type="entry name" value="D_ala_D_ala"/>
</dbReference>
<dbReference type="RefSeq" id="WP_249307955.1">
    <property type="nucleotide sequence ID" value="NZ_JACRSZ010000006.1"/>
</dbReference>
<dbReference type="PROSITE" id="PS00843">
    <property type="entry name" value="DALA_DALA_LIGASE_1"/>
    <property type="match status" value="1"/>
</dbReference>